<proteinExistence type="predicted"/>
<dbReference type="EnsemblMetazoa" id="CJA33015.1">
    <property type="protein sequence ID" value="CJA33015.1"/>
    <property type="gene ID" value="WBGene00208862"/>
</dbReference>
<protein>
    <submittedName>
        <fullName evidence="1">Uncharacterized protein</fullName>
    </submittedName>
</protein>
<evidence type="ECO:0000313" key="2">
    <source>
        <dbReference type="Proteomes" id="UP000005237"/>
    </source>
</evidence>
<reference evidence="2" key="1">
    <citation type="submission" date="2010-08" db="EMBL/GenBank/DDBJ databases">
        <authorList>
            <consortium name="Caenorhabditis japonica Sequencing Consortium"/>
            <person name="Wilson R.K."/>
        </authorList>
    </citation>
    <scope>NUCLEOTIDE SEQUENCE [LARGE SCALE GENOMIC DNA]</scope>
    <source>
        <strain evidence="2">DF5081</strain>
    </source>
</reference>
<dbReference type="Proteomes" id="UP000005237">
    <property type="component" value="Unassembled WGS sequence"/>
</dbReference>
<name>A0A8R1EGA5_CAEJA</name>
<dbReference type="AlphaFoldDB" id="A0A8R1EGA5"/>
<reference evidence="1" key="2">
    <citation type="submission" date="2022-06" db="UniProtKB">
        <authorList>
            <consortium name="EnsemblMetazoa"/>
        </authorList>
    </citation>
    <scope>IDENTIFICATION</scope>
    <source>
        <strain evidence="1">DF5081</strain>
    </source>
</reference>
<keyword evidence="2" id="KW-1185">Reference proteome</keyword>
<accession>A0A8R1EGA5</accession>
<organism evidence="1 2">
    <name type="scientific">Caenorhabditis japonica</name>
    <dbReference type="NCBI Taxonomy" id="281687"/>
    <lineage>
        <taxon>Eukaryota</taxon>
        <taxon>Metazoa</taxon>
        <taxon>Ecdysozoa</taxon>
        <taxon>Nematoda</taxon>
        <taxon>Chromadorea</taxon>
        <taxon>Rhabditida</taxon>
        <taxon>Rhabditina</taxon>
        <taxon>Rhabditomorpha</taxon>
        <taxon>Rhabditoidea</taxon>
        <taxon>Rhabditidae</taxon>
        <taxon>Peloderinae</taxon>
        <taxon>Caenorhabditis</taxon>
    </lineage>
</organism>
<evidence type="ECO:0000313" key="1">
    <source>
        <dbReference type="EnsemblMetazoa" id="CJA33015.1"/>
    </source>
</evidence>
<sequence>MTAIAVKDLLGKLGDARVSLIFQRVSMYVKRDIVMSGLAQAYILPRTHVTSPPCLAYQSIFLDHPASLWPPRTSRRRPRTSCVSLVNAHVSPPVAHHLDSLAFPSLAWSGLRAPIIHTFAPNHDAGNRP</sequence>